<sequence>MDPQSESEPEFSAVSTNNDEWDCYAGTFWPQASPFFPSTLTTMEPQAESNPEFGVVSTNNAQSAAYAGAFWPQASPFFLPTQTTMDPQTEFVPEFTLDAAILAPYGPQASGAFARNVINHYHISGGVGGRGGDSQDQGNGGGGGAGHGPTLNFYNPAPEQESRDLELVKELRLNERSSVVRRPGRRMSVRRMYSANLVVRESERKVTVAMYQGDGAEEEWRRDRTAYESIRHPNILQLYGLVNTKKLCAMVFHEELIPYDQFLRHFEHSPILTTYILGYCVTEWDDATDYYNSIFPMVDLNKFYPRVPLWIRPATGQLCVDLSLGERRNYVLLDRAPEYRILPFDNISLDDPNAEALVISSLDENTYHAFCSGHGIARWRTFPISPRLPIWYLATLSQLDSERRALLMLTKPLDFHREVALVWRICPGNKVLPTSWMRYDSRQAYNLDLTLSVYRDAVKCWLAQANYIFSQLPTTPDSEDYVFLSAICFRLRCLPNPLDTQGSDGYLFTVRPTGHWIHPVLSPLAQRKLKHSAFQYFTSRLGFPDTHGMKVFMKECDNFMQAKGLTQTAKKLQNTWAAHCSSSPLKMFHYWNMVGLV</sequence>
<keyword evidence="3" id="KW-1185">Reference proteome</keyword>
<name>A0A8H6XAI9_9AGAR</name>
<keyword evidence="2" id="KW-0808">Transferase</keyword>
<comment type="caution">
    <text evidence="2">The sequence shown here is derived from an EMBL/GenBank/DDBJ whole genome shotgun (WGS) entry which is preliminary data.</text>
</comment>
<feature type="region of interest" description="Disordered" evidence="1">
    <location>
        <begin position="128"/>
        <end position="157"/>
    </location>
</feature>
<evidence type="ECO:0000313" key="2">
    <source>
        <dbReference type="EMBL" id="KAF7337199.1"/>
    </source>
</evidence>
<evidence type="ECO:0000313" key="3">
    <source>
        <dbReference type="Proteomes" id="UP000623467"/>
    </source>
</evidence>
<accession>A0A8H6XAI9</accession>
<proteinExistence type="predicted"/>
<reference evidence="2" key="1">
    <citation type="submission" date="2020-05" db="EMBL/GenBank/DDBJ databases">
        <title>Mycena genomes resolve the evolution of fungal bioluminescence.</title>
        <authorList>
            <person name="Tsai I.J."/>
        </authorList>
    </citation>
    <scope>NUCLEOTIDE SEQUENCE</scope>
    <source>
        <strain evidence="2">160909Yilan</strain>
    </source>
</reference>
<dbReference type="AlphaFoldDB" id="A0A8H6XAI9"/>
<organism evidence="2 3">
    <name type="scientific">Mycena sanguinolenta</name>
    <dbReference type="NCBI Taxonomy" id="230812"/>
    <lineage>
        <taxon>Eukaryota</taxon>
        <taxon>Fungi</taxon>
        <taxon>Dikarya</taxon>
        <taxon>Basidiomycota</taxon>
        <taxon>Agaricomycotina</taxon>
        <taxon>Agaricomycetes</taxon>
        <taxon>Agaricomycetidae</taxon>
        <taxon>Agaricales</taxon>
        <taxon>Marasmiineae</taxon>
        <taxon>Mycenaceae</taxon>
        <taxon>Mycena</taxon>
    </lineage>
</organism>
<keyword evidence="2" id="KW-0418">Kinase</keyword>
<protein>
    <submittedName>
        <fullName evidence="2">Kinase-like protein</fullName>
    </submittedName>
</protein>
<dbReference type="Proteomes" id="UP000623467">
    <property type="component" value="Unassembled WGS sequence"/>
</dbReference>
<dbReference type="GO" id="GO:0016301">
    <property type="term" value="F:kinase activity"/>
    <property type="evidence" value="ECO:0007669"/>
    <property type="project" value="UniProtKB-KW"/>
</dbReference>
<feature type="compositionally biased region" description="Gly residues" evidence="1">
    <location>
        <begin position="128"/>
        <end position="147"/>
    </location>
</feature>
<evidence type="ECO:0000256" key="1">
    <source>
        <dbReference type="SAM" id="MobiDB-lite"/>
    </source>
</evidence>
<dbReference type="EMBL" id="JACAZH010000035">
    <property type="protein sequence ID" value="KAF7337199.1"/>
    <property type="molecule type" value="Genomic_DNA"/>
</dbReference>
<gene>
    <name evidence="2" type="ORF">MSAN_02272200</name>
</gene>